<dbReference type="KEGG" id="dpo:4817546"/>
<dbReference type="PANTHER" id="PTHR10196:SF57">
    <property type="entry name" value="XYLULOSE KINASE"/>
    <property type="match status" value="1"/>
</dbReference>
<proteinExistence type="inferred from homology"/>
<dbReference type="CDD" id="cd07776">
    <property type="entry name" value="ASKHA_NBD_FGGY_SpXK-like"/>
    <property type="match status" value="1"/>
</dbReference>
<dbReference type="RefSeq" id="XP_001356955.3">
    <property type="nucleotide sequence ID" value="XM_001356919.4"/>
</dbReference>
<evidence type="ECO:0000256" key="4">
    <source>
        <dbReference type="RuleBase" id="RU367058"/>
    </source>
</evidence>
<dbReference type="GO" id="GO:0042732">
    <property type="term" value="P:D-xylose metabolic process"/>
    <property type="evidence" value="ECO:0007669"/>
    <property type="project" value="UniProtKB-UniRule"/>
</dbReference>
<dbReference type="InterPro" id="IPR018484">
    <property type="entry name" value="FGGY_N"/>
</dbReference>
<dbReference type="EC" id="2.7.1.17" evidence="4"/>
<keyword evidence="7" id="KW-1185">Reference proteome</keyword>
<comment type="similarity">
    <text evidence="1 4">Belongs to the FGGY kinase family.</text>
</comment>
<dbReference type="AlphaFoldDB" id="A0A6I8UKL3"/>
<evidence type="ECO:0000259" key="5">
    <source>
        <dbReference type="Pfam" id="PF00370"/>
    </source>
</evidence>
<dbReference type="InterPro" id="IPR018485">
    <property type="entry name" value="FGGY_C"/>
</dbReference>
<dbReference type="GO" id="GO:0004856">
    <property type="term" value="F:D-xylulokinase activity"/>
    <property type="evidence" value="ECO:0007669"/>
    <property type="project" value="UniProtKB-UniRule"/>
</dbReference>
<comment type="function">
    <text evidence="4">Phosphorylates D-xylulose to produce D-xylulose 5-phosphate, a molecule that may play an important role in the regulation of glucose metabolism and lipogenesis.</text>
</comment>
<dbReference type="Pfam" id="PF02782">
    <property type="entry name" value="FGGY_C"/>
    <property type="match status" value="1"/>
</dbReference>
<evidence type="ECO:0000313" key="7">
    <source>
        <dbReference type="Proteomes" id="UP000001819"/>
    </source>
</evidence>
<dbReference type="Pfam" id="PF00370">
    <property type="entry name" value="FGGY_N"/>
    <property type="match status" value="1"/>
</dbReference>
<comment type="catalytic activity">
    <reaction evidence="4">
        <text>D-xylulose + ATP = D-xylulose 5-phosphate + ADP + H(+)</text>
        <dbReference type="Rhea" id="RHEA:10964"/>
        <dbReference type="ChEBI" id="CHEBI:15378"/>
        <dbReference type="ChEBI" id="CHEBI:17140"/>
        <dbReference type="ChEBI" id="CHEBI:30616"/>
        <dbReference type="ChEBI" id="CHEBI:57737"/>
        <dbReference type="ChEBI" id="CHEBI:456216"/>
        <dbReference type="EC" id="2.7.1.17"/>
    </reaction>
</comment>
<keyword evidence="4" id="KW-0547">Nucleotide-binding</keyword>
<dbReference type="Proteomes" id="UP000001819">
    <property type="component" value="Chromosome 4"/>
</dbReference>
<dbReference type="GO" id="GO:0005829">
    <property type="term" value="C:cytosol"/>
    <property type="evidence" value="ECO:0007669"/>
    <property type="project" value="TreeGrafter"/>
</dbReference>
<dbReference type="InterPro" id="IPR043129">
    <property type="entry name" value="ATPase_NBD"/>
</dbReference>
<keyword evidence="2 4" id="KW-0808">Transferase</keyword>
<dbReference type="InterPro" id="IPR042024">
    <property type="entry name" value="D-XK_euk"/>
</dbReference>
<feature type="domain" description="Carbohydrate kinase FGGY N-terminal" evidence="5">
    <location>
        <begin position="134"/>
        <end position="277"/>
    </location>
</feature>
<dbReference type="Gene3D" id="3.30.420.40">
    <property type="match status" value="2"/>
</dbReference>
<dbReference type="PANTHER" id="PTHR10196">
    <property type="entry name" value="SUGAR KINASE"/>
    <property type="match status" value="1"/>
</dbReference>
<evidence type="ECO:0000256" key="2">
    <source>
        <dbReference type="ARBA" id="ARBA00022679"/>
    </source>
</evidence>
<dbReference type="GO" id="GO:0005997">
    <property type="term" value="P:xylulose metabolic process"/>
    <property type="evidence" value="ECO:0007669"/>
    <property type="project" value="UniProtKB-UniRule"/>
</dbReference>
<keyword evidence="4" id="KW-0859">Xylose metabolism</keyword>
<evidence type="ECO:0000256" key="3">
    <source>
        <dbReference type="ARBA" id="ARBA00022777"/>
    </source>
</evidence>
<sequence>MCHRGKRATDYSGNTYLGLQLGTLRLRAVIVDSEMKVQHTATVNYDLDLPEFETSGGILTDTHPDEGLANPVMWVKALDMLLNCLSAQGADLHSVAAIAGAAQQHGCVFWSDIGLRRLCNLNAILRLHEQLNANAFELTRTPVWLDGSASAQAFEMQQEVGGSNDMAAITGSRAYARCTGPQIRKVYQQCPEHYERTSRISLVSSFLSSLLVGGVGSIDLCDGSGMNLLDIQNREWSEKCLAACAPDLARRLMKPIDPSRLQGRVADYYVKRWNFRPDCMVVPAIGIAHSRFVGMLLEKDLLVLTMDIGDGLMVHLGKVHRKMDEGLVLCHPTIPNEYMGLLFFRNGSEIRQAFCEQLADGDWERFNAMLDATPMGNDGHLAMHFPDREFIPDAKGTLRWSSNLNPTSQEALHGVQQFERPETEARALIEGQLMHHRAVAQDLGFQFGPNTTVVVAGPDSKHRGILQIVADVFNAPVYEKLGPGPCLLGCAYRARYAFYEHREATCSCRRCLKSQTPHQSFGEFFSKLPKDLNLVASPRPGCAEVYAPLIVRCMNMCQLLAASTSIHDSHMVLT</sequence>
<evidence type="ECO:0000313" key="8">
    <source>
        <dbReference type="RefSeq" id="XP_001356955.3"/>
    </source>
</evidence>
<reference evidence="8" key="1">
    <citation type="submission" date="2025-08" db="UniProtKB">
        <authorList>
            <consortium name="RefSeq"/>
        </authorList>
    </citation>
    <scope>IDENTIFICATION</scope>
    <source>
        <strain evidence="8">MV-25-SWS-2005</strain>
        <tissue evidence="8">Whole body</tissue>
    </source>
</reference>
<keyword evidence="4" id="KW-0067">ATP-binding</keyword>
<accession>A0A6I8UKL3</accession>
<gene>
    <name evidence="8" type="primary">LOC4817546</name>
</gene>
<evidence type="ECO:0000259" key="6">
    <source>
        <dbReference type="Pfam" id="PF02782"/>
    </source>
</evidence>
<name>A0A6I8UKL3_DROPS</name>
<evidence type="ECO:0000256" key="1">
    <source>
        <dbReference type="ARBA" id="ARBA00009156"/>
    </source>
</evidence>
<keyword evidence="4" id="KW-0119">Carbohydrate metabolism</keyword>
<dbReference type="SUPFAM" id="SSF53067">
    <property type="entry name" value="Actin-like ATPase domain"/>
    <property type="match status" value="2"/>
</dbReference>
<protein>
    <recommendedName>
        <fullName evidence="4">Xylulose kinase</fullName>
        <ecNumber evidence="4">2.7.1.17</ecNumber>
    </recommendedName>
</protein>
<organism evidence="7 8">
    <name type="scientific">Drosophila pseudoobscura pseudoobscura</name>
    <name type="common">Fruit fly</name>
    <dbReference type="NCBI Taxonomy" id="46245"/>
    <lineage>
        <taxon>Eukaryota</taxon>
        <taxon>Metazoa</taxon>
        <taxon>Ecdysozoa</taxon>
        <taxon>Arthropoda</taxon>
        <taxon>Hexapoda</taxon>
        <taxon>Insecta</taxon>
        <taxon>Pterygota</taxon>
        <taxon>Neoptera</taxon>
        <taxon>Endopterygota</taxon>
        <taxon>Diptera</taxon>
        <taxon>Brachycera</taxon>
        <taxon>Muscomorpha</taxon>
        <taxon>Ephydroidea</taxon>
        <taxon>Drosophilidae</taxon>
        <taxon>Drosophila</taxon>
        <taxon>Sophophora</taxon>
    </lineage>
</organism>
<keyword evidence="3 4" id="KW-0418">Kinase</keyword>
<dbReference type="GO" id="GO:0005524">
    <property type="term" value="F:ATP binding"/>
    <property type="evidence" value="ECO:0007669"/>
    <property type="project" value="UniProtKB-KW"/>
</dbReference>
<dbReference type="InParanoid" id="A0A6I8UKL3"/>
<feature type="domain" description="Carbohydrate kinase FGGY C-terminal" evidence="6">
    <location>
        <begin position="390"/>
        <end position="497"/>
    </location>
</feature>
<dbReference type="ExpressionAtlas" id="A0A6I8UKL3">
    <property type="expression patterns" value="baseline"/>
</dbReference>
<dbReference type="FunCoup" id="A0A6I8UKL3">
    <property type="interactions" value="196"/>
</dbReference>